<reference evidence="3" key="1">
    <citation type="submission" date="2016-10" db="EMBL/GenBank/DDBJ databases">
        <authorList>
            <person name="Varghese N."/>
            <person name="Submissions S."/>
        </authorList>
    </citation>
    <scope>NUCLEOTIDE SEQUENCE [LARGE SCALE GENOMIC DNA]</scope>
    <source>
        <strain evidence="3">DSM 17038</strain>
    </source>
</reference>
<evidence type="ECO:0000313" key="2">
    <source>
        <dbReference type="EMBL" id="SFH14952.1"/>
    </source>
</evidence>
<dbReference type="InterPro" id="IPR008538">
    <property type="entry name" value="Uma2"/>
</dbReference>
<evidence type="ECO:0000259" key="1">
    <source>
        <dbReference type="Pfam" id="PF05685"/>
    </source>
</evidence>
<dbReference type="PANTHER" id="PTHR34107">
    <property type="entry name" value="SLL0198 PROTEIN-RELATED"/>
    <property type="match status" value="1"/>
</dbReference>
<dbReference type="Proteomes" id="UP000199337">
    <property type="component" value="Unassembled WGS sequence"/>
</dbReference>
<dbReference type="Pfam" id="PF05685">
    <property type="entry name" value="Uma2"/>
    <property type="match status" value="1"/>
</dbReference>
<dbReference type="InterPro" id="IPR012296">
    <property type="entry name" value="Nuclease_put_TT1808"/>
</dbReference>
<keyword evidence="2" id="KW-0255">Endonuclease</keyword>
<dbReference type="AlphaFoldDB" id="A0A1I2XNI5"/>
<name>A0A1I2XNI5_9FIRM</name>
<dbReference type="GO" id="GO:0004519">
    <property type="term" value="F:endonuclease activity"/>
    <property type="evidence" value="ECO:0007669"/>
    <property type="project" value="UniProtKB-KW"/>
</dbReference>
<gene>
    <name evidence="2" type="ORF">SAMN05660649_04057</name>
</gene>
<keyword evidence="2" id="KW-0540">Nuclease</keyword>
<dbReference type="PANTHER" id="PTHR34107:SF4">
    <property type="entry name" value="SLL1222 PROTEIN"/>
    <property type="match status" value="1"/>
</dbReference>
<dbReference type="SUPFAM" id="SSF52980">
    <property type="entry name" value="Restriction endonuclease-like"/>
    <property type="match status" value="1"/>
</dbReference>
<dbReference type="Gene3D" id="3.90.1570.10">
    <property type="entry name" value="tt1808, chain A"/>
    <property type="match status" value="1"/>
</dbReference>
<proteinExistence type="predicted"/>
<organism evidence="2 3">
    <name type="scientific">Desulfotruncus arcticus DSM 17038</name>
    <dbReference type="NCBI Taxonomy" id="1121424"/>
    <lineage>
        <taxon>Bacteria</taxon>
        <taxon>Bacillati</taxon>
        <taxon>Bacillota</taxon>
        <taxon>Clostridia</taxon>
        <taxon>Eubacteriales</taxon>
        <taxon>Desulfallaceae</taxon>
        <taxon>Desulfotruncus</taxon>
    </lineage>
</organism>
<keyword evidence="3" id="KW-1185">Reference proteome</keyword>
<dbReference type="InterPro" id="IPR011335">
    <property type="entry name" value="Restrct_endonuc-II-like"/>
</dbReference>
<protein>
    <submittedName>
        <fullName evidence="2">Endonuclease, Uma2 family (Restriction endonuclease fold)</fullName>
    </submittedName>
</protein>
<sequence>MQTERLYTYDDYLKIDDDNRYELIGGELILVPAPKTIHQRIIRRLIKYLGDFVDGNNMGEVLLAPTDVLLSEKEKPQPDIFFISKERLNIIKEQHIAGAPDLVIEILSPSTASRDRVEKSKMYYTHGVKEYWLVDPEIETAEILTPGEKYWQIDGTYNNKATLHSPFLTGLEINLKDIFAGLTSYKG</sequence>
<feature type="domain" description="Putative restriction endonuclease" evidence="1">
    <location>
        <begin position="10"/>
        <end position="175"/>
    </location>
</feature>
<dbReference type="CDD" id="cd06260">
    <property type="entry name" value="DUF820-like"/>
    <property type="match status" value="1"/>
</dbReference>
<dbReference type="OrthoDB" id="9798254at2"/>
<dbReference type="EMBL" id="FOOX01000018">
    <property type="protein sequence ID" value="SFH14952.1"/>
    <property type="molecule type" value="Genomic_DNA"/>
</dbReference>
<dbReference type="STRING" id="341036.SAMN05660649_04057"/>
<evidence type="ECO:0000313" key="3">
    <source>
        <dbReference type="Proteomes" id="UP000199337"/>
    </source>
</evidence>
<keyword evidence="2" id="KW-0378">Hydrolase</keyword>
<accession>A0A1I2XNI5</accession>